<proteinExistence type="predicted"/>
<dbReference type="Proteomes" id="UP000402241">
    <property type="component" value="Chromosome"/>
</dbReference>
<evidence type="ECO:0000313" key="4">
    <source>
        <dbReference type="Proteomes" id="UP000402241"/>
    </source>
</evidence>
<reference evidence="2 5" key="2">
    <citation type="submission" date="2020-02" db="EMBL/GenBank/DDBJ databases">
        <title>WGS of Micromonospora spp. isolated from hot spring.</title>
        <authorList>
            <person name="Thawai C."/>
        </authorList>
    </citation>
    <scope>NUCLEOTIDE SEQUENCE [LARGE SCALE GENOMIC DNA]</scope>
    <source>
        <strain evidence="2 5">TMS7</strain>
    </source>
</reference>
<keyword evidence="1" id="KW-1133">Transmembrane helix</keyword>
<evidence type="ECO:0000313" key="3">
    <source>
        <dbReference type="EMBL" id="QGL49943.1"/>
    </source>
</evidence>
<sequence>MSHQLWSWLLMAVGVTGLWLAGKRSWTGWAVGLAAQLLWLAYSITTRQWGFLVSCFVYGAVYLRNLSAWLRPTPAPPPPAEKVTRCVAS</sequence>
<reference evidence="3 4" key="1">
    <citation type="submission" date="2019-10" db="EMBL/GenBank/DDBJ databases">
        <title>Genome Sequence of Micromonospora terminaliae DSM 101760.</title>
        <authorList>
            <person name="Guo L."/>
        </authorList>
    </citation>
    <scope>NUCLEOTIDE SEQUENCE [LARGE SCALE GENOMIC DNA]</scope>
    <source>
        <strain evidence="3 4">DSM 101760</strain>
    </source>
</reference>
<keyword evidence="1" id="KW-0472">Membrane</keyword>
<feature type="transmembrane region" description="Helical" evidence="1">
    <location>
        <begin position="5"/>
        <end position="21"/>
    </location>
</feature>
<evidence type="ECO:0000256" key="1">
    <source>
        <dbReference type="SAM" id="Phobius"/>
    </source>
</evidence>
<dbReference type="AlphaFoldDB" id="A0AAJ2ZHM6"/>
<dbReference type="RefSeq" id="WP_154229124.1">
    <property type="nucleotide sequence ID" value="NZ_CP045309.1"/>
</dbReference>
<keyword evidence="1" id="KW-0812">Transmembrane</keyword>
<organism evidence="2 5">
    <name type="scientific">Micromonospora terminaliae</name>
    <dbReference type="NCBI Taxonomy" id="1914461"/>
    <lineage>
        <taxon>Bacteria</taxon>
        <taxon>Bacillati</taxon>
        <taxon>Actinomycetota</taxon>
        <taxon>Actinomycetes</taxon>
        <taxon>Micromonosporales</taxon>
        <taxon>Micromonosporaceae</taxon>
        <taxon>Micromonospora</taxon>
    </lineage>
</organism>
<gene>
    <name evidence="2" type="ORF">G3561_20310</name>
    <name evidence="3" type="ORF">GCE86_24735</name>
</gene>
<keyword evidence="4" id="KW-1185">Reference proteome</keyword>
<evidence type="ECO:0000313" key="2">
    <source>
        <dbReference type="EMBL" id="NES29880.1"/>
    </source>
</evidence>
<protein>
    <submittedName>
        <fullName evidence="2">Uncharacterized protein</fullName>
    </submittedName>
</protein>
<accession>A0AAJ2ZHM6</accession>
<name>A0AAJ2ZHM6_9ACTN</name>
<dbReference type="EMBL" id="CP045309">
    <property type="protein sequence ID" value="QGL49943.1"/>
    <property type="molecule type" value="Genomic_DNA"/>
</dbReference>
<dbReference type="Proteomes" id="UP000477779">
    <property type="component" value="Unassembled WGS sequence"/>
</dbReference>
<evidence type="ECO:0000313" key="5">
    <source>
        <dbReference type="Proteomes" id="UP000477779"/>
    </source>
</evidence>
<dbReference type="EMBL" id="JAAHBZ010000008">
    <property type="protein sequence ID" value="NES29880.1"/>
    <property type="molecule type" value="Genomic_DNA"/>
</dbReference>